<keyword evidence="9" id="KW-1185">Reference proteome</keyword>
<dbReference type="FunFam" id="3.40.5.50:FF:000001">
    <property type="entry name" value="DNA replication complex GINS protein PSF2"/>
    <property type="match status" value="1"/>
</dbReference>
<dbReference type="Gene3D" id="1.20.58.1020">
    <property type="match status" value="1"/>
</dbReference>
<evidence type="ECO:0000256" key="2">
    <source>
        <dbReference type="ARBA" id="ARBA00010565"/>
    </source>
</evidence>
<sequence length="236" mass="26337">MAAQSRSSEMEFLAEEMIVEIEARFNHPPLKLIRGTFGPFYPNQRAKVPLWLGLSLKKQKKCRLVLPEWLDSEHLAEVLRQERAQEGIFQDLPFYYVEIATLLLATAADEFPMPDRTRSLVEDIENVRMEKIRRGLQGMSDTVLRGRSVMSTKMNHVGAMEITTVRGFLTEAMGLFYTLSGQEVVAQGGGREGGVGRRLGVGGAASVAGERTGSGRNGPPRKLRRFREEAAREGTN</sequence>
<evidence type="ECO:0000259" key="7">
    <source>
        <dbReference type="Pfam" id="PF25005"/>
    </source>
</evidence>
<dbReference type="InterPro" id="IPR007257">
    <property type="entry name" value="GINS_Psf2"/>
</dbReference>
<comment type="caution">
    <text evidence="8">The sequence shown here is derived from an EMBL/GenBank/DDBJ whole genome shotgun (WGS) entry which is preliminary data.</text>
</comment>
<dbReference type="Pfam" id="PF25005">
    <property type="entry name" value="PSF2_N"/>
    <property type="match status" value="1"/>
</dbReference>
<evidence type="ECO:0000313" key="9">
    <source>
        <dbReference type="Proteomes" id="UP000019335"/>
    </source>
</evidence>
<comment type="subcellular location">
    <subcellularLocation>
        <location evidence="1">Nucleus</location>
    </subcellularLocation>
</comment>
<protein>
    <submittedName>
        <fullName evidence="8">Dna replication complex gins protein psf2</fullName>
    </submittedName>
</protein>
<organism evidence="8 9">
    <name type="scientific">Nannochloropsis gaditana</name>
    <dbReference type="NCBI Taxonomy" id="72520"/>
    <lineage>
        <taxon>Eukaryota</taxon>
        <taxon>Sar</taxon>
        <taxon>Stramenopiles</taxon>
        <taxon>Ochrophyta</taxon>
        <taxon>Eustigmatophyceae</taxon>
        <taxon>Eustigmatales</taxon>
        <taxon>Monodopsidaceae</taxon>
        <taxon>Nannochloropsis</taxon>
    </lineage>
</organism>
<comment type="similarity">
    <text evidence="2">Belongs to the GINS2/PSF2 family.</text>
</comment>
<dbReference type="InterPro" id="IPR056784">
    <property type="entry name" value="PSF2_N"/>
</dbReference>
<gene>
    <name evidence="8" type="ORF">Naga_100078g18</name>
</gene>
<keyword evidence="4" id="KW-0539">Nucleus</keyword>
<feature type="compositionally biased region" description="Gly residues" evidence="5">
    <location>
        <begin position="189"/>
        <end position="203"/>
    </location>
</feature>
<reference evidence="8 9" key="1">
    <citation type="journal article" date="2014" name="Mol. Plant">
        <title>Chromosome Scale Genome Assembly and Transcriptome Profiling of Nannochloropsis gaditana in Nitrogen Depletion.</title>
        <authorList>
            <person name="Corteggiani Carpinelli E."/>
            <person name="Telatin A."/>
            <person name="Vitulo N."/>
            <person name="Forcato C."/>
            <person name="D'Angelo M."/>
            <person name="Schiavon R."/>
            <person name="Vezzi A."/>
            <person name="Giacometti G.M."/>
            <person name="Morosinotto T."/>
            <person name="Valle G."/>
        </authorList>
    </citation>
    <scope>NUCLEOTIDE SEQUENCE [LARGE SCALE GENOMIC DNA]</scope>
    <source>
        <strain evidence="8 9">B-31</strain>
    </source>
</reference>
<evidence type="ECO:0000256" key="3">
    <source>
        <dbReference type="ARBA" id="ARBA00022705"/>
    </source>
</evidence>
<dbReference type="Proteomes" id="UP000019335">
    <property type="component" value="Chromosome 9"/>
</dbReference>
<dbReference type="FunFam" id="1.20.58.1020:FF:000001">
    <property type="entry name" value="DNA replication complex GINS protein PSF2"/>
    <property type="match status" value="1"/>
</dbReference>
<dbReference type="SUPFAM" id="SSF160059">
    <property type="entry name" value="PriA/YqbF domain"/>
    <property type="match status" value="1"/>
</dbReference>
<evidence type="ECO:0000256" key="4">
    <source>
        <dbReference type="ARBA" id="ARBA00023242"/>
    </source>
</evidence>
<dbReference type="GO" id="GO:0000727">
    <property type="term" value="P:double-strand break repair via break-induced replication"/>
    <property type="evidence" value="ECO:0007669"/>
    <property type="project" value="TreeGrafter"/>
</dbReference>
<feature type="domain" description="DNA replication complex GINS protein PSF2 N-terminal" evidence="7">
    <location>
        <begin position="8"/>
        <end position="65"/>
    </location>
</feature>
<dbReference type="GO" id="GO:0006260">
    <property type="term" value="P:DNA replication"/>
    <property type="evidence" value="ECO:0007669"/>
    <property type="project" value="UniProtKB-KW"/>
</dbReference>
<dbReference type="SUPFAM" id="SSF158573">
    <property type="entry name" value="GINS helical bundle-like"/>
    <property type="match status" value="1"/>
</dbReference>
<dbReference type="AlphaFoldDB" id="W7TS09"/>
<dbReference type="CDD" id="cd21694">
    <property type="entry name" value="GINS_B_Psf2"/>
    <property type="match status" value="1"/>
</dbReference>
<evidence type="ECO:0000256" key="1">
    <source>
        <dbReference type="ARBA" id="ARBA00004123"/>
    </source>
</evidence>
<evidence type="ECO:0000259" key="6">
    <source>
        <dbReference type="Pfam" id="PF05916"/>
    </source>
</evidence>
<accession>W7TS09</accession>
<dbReference type="EMBL" id="AZIL01000690">
    <property type="protein sequence ID" value="EWM26323.1"/>
    <property type="molecule type" value="Genomic_DNA"/>
</dbReference>
<dbReference type="Gene3D" id="3.40.5.50">
    <property type="match status" value="1"/>
</dbReference>
<keyword evidence="3" id="KW-0235">DNA replication</keyword>
<name>W7TS09_9STRA</name>
<dbReference type="PANTHER" id="PTHR12772">
    <property type="entry name" value="DNA REPLICATION COMPLEX GINS PROTEIN PSF2"/>
    <property type="match status" value="1"/>
</dbReference>
<feature type="region of interest" description="Disordered" evidence="5">
    <location>
        <begin position="189"/>
        <end position="236"/>
    </location>
</feature>
<dbReference type="PANTHER" id="PTHR12772:SF0">
    <property type="entry name" value="DNA REPLICATION COMPLEX GINS PROTEIN PSF2"/>
    <property type="match status" value="1"/>
</dbReference>
<dbReference type="GO" id="GO:0000811">
    <property type="term" value="C:GINS complex"/>
    <property type="evidence" value="ECO:0007669"/>
    <property type="project" value="TreeGrafter"/>
</dbReference>
<feature type="domain" description="GINS subunit" evidence="6">
    <location>
        <begin position="69"/>
        <end position="174"/>
    </location>
</feature>
<dbReference type="InterPro" id="IPR021151">
    <property type="entry name" value="GINS_A"/>
</dbReference>
<dbReference type="OrthoDB" id="1938138at2759"/>
<proteinExistence type="inferred from homology"/>
<evidence type="ECO:0000313" key="8">
    <source>
        <dbReference type="EMBL" id="EWM26323.1"/>
    </source>
</evidence>
<dbReference type="CDD" id="cd11712">
    <property type="entry name" value="GINS_A_psf2"/>
    <property type="match status" value="1"/>
</dbReference>
<dbReference type="Pfam" id="PF05916">
    <property type="entry name" value="Sld5"/>
    <property type="match status" value="1"/>
</dbReference>
<dbReference type="InterPro" id="IPR036224">
    <property type="entry name" value="GINS_bundle-like_dom_sf"/>
</dbReference>
<evidence type="ECO:0000256" key="5">
    <source>
        <dbReference type="SAM" id="MobiDB-lite"/>
    </source>
</evidence>
<feature type="compositionally biased region" description="Basic and acidic residues" evidence="5">
    <location>
        <begin position="226"/>
        <end position="236"/>
    </location>
</feature>